<organism evidence="1 2">
    <name type="scientific">Pedobacter cryoconitis</name>
    <dbReference type="NCBI Taxonomy" id="188932"/>
    <lineage>
        <taxon>Bacteria</taxon>
        <taxon>Pseudomonadati</taxon>
        <taxon>Bacteroidota</taxon>
        <taxon>Sphingobacteriia</taxon>
        <taxon>Sphingobacteriales</taxon>
        <taxon>Sphingobacteriaceae</taxon>
        <taxon>Pedobacter</taxon>
    </lineage>
</organism>
<dbReference type="KEGG" id="pcm:AY601_0724"/>
<dbReference type="InterPro" id="IPR025591">
    <property type="entry name" value="RloB"/>
</dbReference>
<reference evidence="1 2" key="1">
    <citation type="submission" date="2016-03" db="EMBL/GenBank/DDBJ databases">
        <title>Complete genome sequence of Pedobacter cryoconitis PAMC 27485.</title>
        <authorList>
            <person name="Lee J."/>
            <person name="Kim O.-S."/>
        </authorList>
    </citation>
    <scope>NUCLEOTIDE SEQUENCE [LARGE SCALE GENOMIC DNA]</scope>
    <source>
        <strain evidence="1 2">PAMC 27485</strain>
    </source>
</reference>
<dbReference type="OrthoDB" id="9796523at2"/>
<dbReference type="RefSeq" id="WP_068396545.1">
    <property type="nucleotide sequence ID" value="NZ_CP014504.1"/>
</dbReference>
<dbReference type="Proteomes" id="UP000071561">
    <property type="component" value="Chromosome"/>
</dbReference>
<accession>A0A127V8T9</accession>
<gene>
    <name evidence="1" type="ORF">AY601_0724</name>
</gene>
<name>A0A127V8T9_9SPHI</name>
<evidence type="ECO:0000313" key="2">
    <source>
        <dbReference type="Proteomes" id="UP000071561"/>
    </source>
</evidence>
<dbReference type="Pfam" id="PF13707">
    <property type="entry name" value="RloB"/>
    <property type="match status" value="1"/>
</dbReference>
<evidence type="ECO:0000313" key="1">
    <source>
        <dbReference type="EMBL" id="AMP97671.1"/>
    </source>
</evidence>
<proteinExistence type="predicted"/>
<keyword evidence="2" id="KW-1185">Reference proteome</keyword>
<dbReference type="EMBL" id="CP014504">
    <property type="protein sequence ID" value="AMP97671.1"/>
    <property type="molecule type" value="Genomic_DNA"/>
</dbReference>
<protein>
    <submittedName>
        <fullName evidence="1">RloB-like protein</fullName>
    </submittedName>
</protein>
<dbReference type="PATRIC" id="fig|188932.3.peg.743"/>
<dbReference type="AlphaFoldDB" id="A0A127V8T9"/>
<sequence length="201" mass="23310">MRVSGTKKGLGRKTFSLVVDGETELWYLQMLRKNETLHGISILPELPKKKTLFEQFELVKTNARIYDLSIWVIDLDVVIAEGKIPELKQYQKEAENIKKIHVLINTPCLEFWFLMHVKNSGKYFRACDPVGKELKSHDPLKTYEKSEKYFVRSNPDIYQRLKPYLKTGITNATNRGDFDIEAPEQAKAELYKIFGLLGLNI</sequence>